<comment type="caution">
    <text evidence="2">The sequence shown here is derived from an EMBL/GenBank/DDBJ whole genome shotgun (WGS) entry which is preliminary data.</text>
</comment>
<evidence type="ECO:0000259" key="1">
    <source>
        <dbReference type="PROSITE" id="PS50943"/>
    </source>
</evidence>
<dbReference type="SUPFAM" id="SSF47413">
    <property type="entry name" value="lambda repressor-like DNA-binding domains"/>
    <property type="match status" value="1"/>
</dbReference>
<dbReference type="RefSeq" id="WP_340331848.1">
    <property type="nucleotide sequence ID" value="NZ_JAZHOF010000010.1"/>
</dbReference>
<gene>
    <name evidence="2" type="ORF">V3328_21865</name>
</gene>
<dbReference type="GO" id="GO:0003677">
    <property type="term" value="F:DNA binding"/>
    <property type="evidence" value="ECO:0007669"/>
    <property type="project" value="InterPro"/>
</dbReference>
<sequence length="114" mass="12828">MHSSFAHDLKTARRRSGLSQADCGHLLGIAKRRVSAFESGKVLPSVPEICSLSLIFGRTFESLFSSVFLEVRTELRARLATMPSQASGWLGRFNRRHTLNTLAERLEDSRMHRA</sequence>
<organism evidence="2 3">
    <name type="scientific">Microbaculum marinum</name>
    <dbReference type="NCBI Taxonomy" id="1764581"/>
    <lineage>
        <taxon>Bacteria</taxon>
        <taxon>Pseudomonadati</taxon>
        <taxon>Pseudomonadota</taxon>
        <taxon>Alphaproteobacteria</taxon>
        <taxon>Hyphomicrobiales</taxon>
        <taxon>Tepidamorphaceae</taxon>
        <taxon>Microbaculum</taxon>
    </lineage>
</organism>
<dbReference type="InterPro" id="IPR001387">
    <property type="entry name" value="Cro/C1-type_HTH"/>
</dbReference>
<evidence type="ECO:0000313" key="2">
    <source>
        <dbReference type="EMBL" id="MEJ8574147.1"/>
    </source>
</evidence>
<dbReference type="Gene3D" id="1.10.260.40">
    <property type="entry name" value="lambda repressor-like DNA-binding domains"/>
    <property type="match status" value="1"/>
</dbReference>
<name>A0AAW9RV37_9HYPH</name>
<dbReference type="Proteomes" id="UP001378188">
    <property type="component" value="Unassembled WGS sequence"/>
</dbReference>
<protein>
    <submittedName>
        <fullName evidence="2">Helix-turn-helix domain-containing protein</fullName>
    </submittedName>
</protein>
<dbReference type="SMART" id="SM00530">
    <property type="entry name" value="HTH_XRE"/>
    <property type="match status" value="1"/>
</dbReference>
<feature type="domain" description="HTH cro/C1-type" evidence="1">
    <location>
        <begin position="9"/>
        <end position="63"/>
    </location>
</feature>
<keyword evidence="3" id="KW-1185">Reference proteome</keyword>
<accession>A0AAW9RV37</accession>
<reference evidence="2 3" key="1">
    <citation type="submission" date="2024-02" db="EMBL/GenBank/DDBJ databases">
        <title>Genome analysis and characterization of Microbaculum marinisediminis sp. nov., isolated from marine sediment.</title>
        <authorList>
            <person name="Du Z.-J."/>
            <person name="Ye Y.-Q."/>
            <person name="Zhang Z.-R."/>
            <person name="Yuan S.-M."/>
            <person name="Zhang X.-Y."/>
        </authorList>
    </citation>
    <scope>NUCLEOTIDE SEQUENCE [LARGE SCALE GENOMIC DNA]</scope>
    <source>
        <strain evidence="2 3">SDUM1044001</strain>
    </source>
</reference>
<evidence type="ECO:0000313" key="3">
    <source>
        <dbReference type="Proteomes" id="UP001378188"/>
    </source>
</evidence>
<dbReference type="CDD" id="cd00093">
    <property type="entry name" value="HTH_XRE"/>
    <property type="match status" value="1"/>
</dbReference>
<proteinExistence type="predicted"/>
<dbReference type="AlphaFoldDB" id="A0AAW9RV37"/>
<dbReference type="EMBL" id="JAZHOF010000010">
    <property type="protein sequence ID" value="MEJ8574147.1"/>
    <property type="molecule type" value="Genomic_DNA"/>
</dbReference>
<dbReference type="Pfam" id="PF13560">
    <property type="entry name" value="HTH_31"/>
    <property type="match status" value="1"/>
</dbReference>
<dbReference type="InterPro" id="IPR010982">
    <property type="entry name" value="Lambda_DNA-bd_dom_sf"/>
</dbReference>
<dbReference type="PROSITE" id="PS50943">
    <property type="entry name" value="HTH_CROC1"/>
    <property type="match status" value="1"/>
</dbReference>